<evidence type="ECO:0000313" key="2">
    <source>
        <dbReference type="EMBL" id="WYD65287.1"/>
    </source>
</evidence>
<dbReference type="InterPro" id="IPR044925">
    <property type="entry name" value="His-Me_finger_sf"/>
</dbReference>
<accession>A0AAU6PXV1</accession>
<name>A0AAU6PXV1_9CAUD</name>
<protein>
    <submittedName>
        <fullName evidence="2">HNH endonuclease</fullName>
    </submittedName>
</protein>
<sequence>MINAKQLPDLSILNHIFDYDPESGVLYWKNPTSKRVRPGREAGTLHKPSGRLQVQISGSIYKVSRVVFYMHYGRQPEGVVDHVDHNTLNNRPDNLRDATMSQNGMNKSMQSNNTSGYKGVSFHKGRGEFIAYAKVDGKMVFGGWHKSAIDAAYSAANLREKLHGEFVHHG</sequence>
<dbReference type="Gene3D" id="3.90.75.20">
    <property type="match status" value="1"/>
</dbReference>
<reference evidence="2" key="1">
    <citation type="submission" date="2023-12" db="EMBL/GenBank/DDBJ databases">
        <title>Determinants of phage host range in porcine enterotoxigenic Escherichia coli.</title>
        <authorList>
            <person name="Gambino M."/>
            <person name="Broensted L."/>
        </authorList>
    </citation>
    <scope>NUCLEOTIDE SEQUENCE</scope>
</reference>
<feature type="domain" description="HNH nuclease" evidence="1">
    <location>
        <begin position="61"/>
        <end position="105"/>
    </location>
</feature>
<dbReference type="SUPFAM" id="SSF54060">
    <property type="entry name" value="His-Me finger endonucleases"/>
    <property type="match status" value="1"/>
</dbReference>
<dbReference type="EMBL" id="OR979723">
    <property type="protein sequence ID" value="WYD65287.1"/>
    <property type="molecule type" value="Genomic_DNA"/>
</dbReference>
<proteinExistence type="predicted"/>
<keyword evidence="2" id="KW-0378">Hydrolase</keyword>
<evidence type="ECO:0000259" key="1">
    <source>
        <dbReference type="Pfam" id="PF13392"/>
    </source>
</evidence>
<keyword evidence="2" id="KW-0255">Endonuclease</keyword>
<gene>
    <name evidence="2" type="ORF">ETEP102_22</name>
</gene>
<dbReference type="InterPro" id="IPR003615">
    <property type="entry name" value="HNH_nuc"/>
</dbReference>
<keyword evidence="2" id="KW-0540">Nuclease</keyword>
<dbReference type="Pfam" id="PF13392">
    <property type="entry name" value="HNH_3"/>
    <property type="match status" value="1"/>
</dbReference>
<dbReference type="GO" id="GO:0004519">
    <property type="term" value="F:endonuclease activity"/>
    <property type="evidence" value="ECO:0007669"/>
    <property type="project" value="UniProtKB-KW"/>
</dbReference>
<organism evidence="2">
    <name type="scientific">Escherichia phage ETEP102</name>
    <dbReference type="NCBI Taxonomy" id="3117680"/>
    <lineage>
        <taxon>Viruses</taxon>
        <taxon>Duplodnaviria</taxon>
        <taxon>Heunggongvirae</taxon>
        <taxon>Uroviricota</taxon>
        <taxon>Caudoviricetes</taxon>
    </lineage>
</organism>